<feature type="compositionally biased region" description="Low complexity" evidence="1">
    <location>
        <begin position="128"/>
        <end position="145"/>
    </location>
</feature>
<feature type="region of interest" description="Disordered" evidence="1">
    <location>
        <begin position="393"/>
        <end position="422"/>
    </location>
</feature>
<evidence type="ECO:0000313" key="3">
    <source>
        <dbReference type="Proteomes" id="UP001140206"/>
    </source>
</evidence>
<feature type="compositionally biased region" description="Low complexity" evidence="1">
    <location>
        <begin position="63"/>
        <end position="94"/>
    </location>
</feature>
<accession>A0AAV8BZE3</accession>
<gene>
    <name evidence="2" type="ORF">LUZ62_083011</name>
</gene>
<comment type="caution">
    <text evidence="2">The sequence shown here is derived from an EMBL/GenBank/DDBJ whole genome shotgun (WGS) entry which is preliminary data.</text>
</comment>
<feature type="region of interest" description="Disordered" evidence="1">
    <location>
        <begin position="307"/>
        <end position="326"/>
    </location>
</feature>
<feature type="region of interest" description="Disordered" evidence="1">
    <location>
        <begin position="47"/>
        <end position="171"/>
    </location>
</feature>
<dbReference type="PANTHER" id="PTHR34460:SF2">
    <property type="entry name" value="OS04G0405500 PROTEIN"/>
    <property type="match status" value="1"/>
</dbReference>
<dbReference type="PANTHER" id="PTHR34460">
    <property type="entry name" value="VITELLOGENIN-LIKE PROTEIN"/>
    <property type="match status" value="1"/>
</dbReference>
<evidence type="ECO:0000256" key="1">
    <source>
        <dbReference type="SAM" id="MobiDB-lite"/>
    </source>
</evidence>
<feature type="compositionally biased region" description="Polar residues" evidence="1">
    <location>
        <begin position="160"/>
        <end position="171"/>
    </location>
</feature>
<reference evidence="2" key="1">
    <citation type="submission" date="2022-08" db="EMBL/GenBank/DDBJ databases">
        <authorList>
            <person name="Marques A."/>
        </authorList>
    </citation>
    <scope>NUCLEOTIDE SEQUENCE</scope>
    <source>
        <strain evidence="2">RhyPub2mFocal</strain>
        <tissue evidence="2">Leaves</tissue>
    </source>
</reference>
<sequence>MGEEKGGVVVVEEEGMQCSKHPFKSNPNPGGICAFCLQEKLGKLVSSSNSASPFFPLHPPPSSNNSSPPSFRAVNTTVQTNPNTSSSSSSYSNVKGHRSRSSRISSFLMTSSASSHSHHHHKKKHQPPKSATSSSSSAAVAAAPALNLKRTKSVAPKPVNDNTVNPATITMDSPRKKSFWSFLYLSSSTSTGTSASPHNMGTANASTGNAAAMRRRSVSSFSSARGHGHLGSTDEEGSVKRDAHLGAVMGEDESPSPGGSQSQASSSSFGRKVARSRSVGCGSRSFSGDFLERLSNGFGDCTLRRVESHRESHSSKPGKMVLPGQLEDDDDDCVEAHRMRIRCSGFFGSSSSSSYWLSTAADSGARMSTGGVGRSHRGWGWAFASPMRAFKPPTSSASSVKSMPSSSHLKASNGISDLPQSQDSTITTAPVVLPPPVGLKKGSIYQTVGSALRFGNSAEISEEESDKICIALELKRVGDGDISI</sequence>
<organism evidence="2 3">
    <name type="scientific">Rhynchospora pubera</name>
    <dbReference type="NCBI Taxonomy" id="906938"/>
    <lineage>
        <taxon>Eukaryota</taxon>
        <taxon>Viridiplantae</taxon>
        <taxon>Streptophyta</taxon>
        <taxon>Embryophyta</taxon>
        <taxon>Tracheophyta</taxon>
        <taxon>Spermatophyta</taxon>
        <taxon>Magnoliopsida</taxon>
        <taxon>Liliopsida</taxon>
        <taxon>Poales</taxon>
        <taxon>Cyperaceae</taxon>
        <taxon>Cyperoideae</taxon>
        <taxon>Rhynchosporeae</taxon>
        <taxon>Rhynchospora</taxon>
    </lineage>
</organism>
<dbReference type="Proteomes" id="UP001140206">
    <property type="component" value="Chromosome 5"/>
</dbReference>
<dbReference type="AlphaFoldDB" id="A0AAV8BZE3"/>
<proteinExistence type="predicted"/>
<protein>
    <submittedName>
        <fullName evidence="2">Uncharacterized protein</fullName>
    </submittedName>
</protein>
<feature type="compositionally biased region" description="Polar residues" evidence="1">
    <location>
        <begin position="408"/>
        <end position="422"/>
    </location>
</feature>
<feature type="compositionally biased region" description="Low complexity" evidence="1">
    <location>
        <begin position="255"/>
        <end position="268"/>
    </location>
</feature>
<name>A0AAV8BZE3_9POAL</name>
<feature type="compositionally biased region" description="Low complexity" evidence="1">
    <location>
        <begin position="393"/>
        <end position="407"/>
    </location>
</feature>
<feature type="compositionally biased region" description="Basic residues" evidence="1">
    <location>
        <begin position="116"/>
        <end position="127"/>
    </location>
</feature>
<dbReference type="EMBL" id="JAMFTS010000005">
    <property type="protein sequence ID" value="KAJ4748606.1"/>
    <property type="molecule type" value="Genomic_DNA"/>
</dbReference>
<feature type="region of interest" description="Disordered" evidence="1">
    <location>
        <begin position="190"/>
        <end position="272"/>
    </location>
</feature>
<keyword evidence="3" id="KW-1185">Reference proteome</keyword>
<feature type="compositionally biased region" description="Low complexity" evidence="1">
    <location>
        <begin position="190"/>
        <end position="225"/>
    </location>
</feature>
<evidence type="ECO:0000313" key="2">
    <source>
        <dbReference type="EMBL" id="KAJ4748606.1"/>
    </source>
</evidence>